<feature type="domain" description="Ketopantoate reductase N-terminal" evidence="12">
    <location>
        <begin position="4"/>
        <end position="155"/>
    </location>
</feature>
<evidence type="ECO:0000256" key="4">
    <source>
        <dbReference type="ARBA" id="ARBA00013014"/>
    </source>
</evidence>
<comment type="similarity">
    <text evidence="3 11">Belongs to the ketopantoate reductase family.</text>
</comment>
<sequence length="311" mass="33701">MMHIMIVGAGSLGLLFAAKLSECSHRLTIVTRTKDQAQALQEHGIVLDGTRMAARNIVVESFEDGQAGSGGDPDFIFLMVKQTAITDELIAGVKSLMAAKTVLVCFQNGIGHEQRLGSAVGSDKLLLAVTTEAARKEGSNAVSHTGKGITYIGAIEAAGHEPVPEGLQILLTDLMEKAGVSAEMSKNMVMRIWTKLLINAVINPLTAILRVKNGDLLRSPSTIALMRDLFDEAMLLAAAKQISLPEDLWETIQHVCKATARNHSSMLQDVMLKRNTEIDSMNGSLLRLAEALQIELPIHRTVYRLVKALEE</sequence>
<feature type="domain" description="Ketopantoate reductase C-terminal" evidence="13">
    <location>
        <begin position="190"/>
        <end position="310"/>
    </location>
</feature>
<evidence type="ECO:0000256" key="8">
    <source>
        <dbReference type="ARBA" id="ARBA00023002"/>
    </source>
</evidence>
<dbReference type="InterPro" id="IPR003710">
    <property type="entry name" value="ApbA"/>
</dbReference>
<dbReference type="Gene3D" id="1.10.1040.10">
    <property type="entry name" value="N-(1-d-carboxylethyl)-l-norvaline Dehydrogenase, domain 2"/>
    <property type="match status" value="1"/>
</dbReference>
<evidence type="ECO:0000256" key="1">
    <source>
        <dbReference type="ARBA" id="ARBA00002919"/>
    </source>
</evidence>
<reference evidence="15" key="1">
    <citation type="journal article" date="2019" name="Int. J. Syst. Evol. Microbiol.">
        <title>The Global Catalogue of Microorganisms (GCM) 10K type strain sequencing project: providing services to taxonomists for standard genome sequencing and annotation.</title>
        <authorList>
            <consortium name="The Broad Institute Genomics Platform"/>
            <consortium name="The Broad Institute Genome Sequencing Center for Infectious Disease"/>
            <person name="Wu L."/>
            <person name="Ma J."/>
        </authorList>
    </citation>
    <scope>NUCLEOTIDE SEQUENCE [LARGE SCALE GENOMIC DNA]</scope>
    <source>
        <strain evidence="15">KACC 11904</strain>
    </source>
</reference>
<dbReference type="InterPro" id="IPR013332">
    <property type="entry name" value="KPR_N"/>
</dbReference>
<protein>
    <recommendedName>
        <fullName evidence="5 11">2-dehydropantoate 2-reductase</fullName>
        <ecNumber evidence="4 11">1.1.1.169</ecNumber>
    </recommendedName>
    <alternativeName>
        <fullName evidence="9 11">Ketopantoate reductase</fullName>
    </alternativeName>
</protein>
<proteinExistence type="inferred from homology"/>
<dbReference type="NCBIfam" id="TIGR00745">
    <property type="entry name" value="apbA_panE"/>
    <property type="match status" value="1"/>
</dbReference>
<dbReference type="RefSeq" id="WP_270885498.1">
    <property type="nucleotide sequence ID" value="NZ_JAQFVF010000089.1"/>
</dbReference>
<evidence type="ECO:0000256" key="7">
    <source>
        <dbReference type="ARBA" id="ARBA00022857"/>
    </source>
</evidence>
<evidence type="ECO:0000256" key="3">
    <source>
        <dbReference type="ARBA" id="ARBA00007870"/>
    </source>
</evidence>
<evidence type="ECO:0000259" key="12">
    <source>
        <dbReference type="Pfam" id="PF02558"/>
    </source>
</evidence>
<organism evidence="14 15">
    <name type="scientific">Paenibacillus aestuarii</name>
    <dbReference type="NCBI Taxonomy" id="516965"/>
    <lineage>
        <taxon>Bacteria</taxon>
        <taxon>Bacillati</taxon>
        <taxon>Bacillota</taxon>
        <taxon>Bacilli</taxon>
        <taxon>Bacillales</taxon>
        <taxon>Paenibacillaceae</taxon>
        <taxon>Paenibacillus</taxon>
    </lineage>
</organism>
<dbReference type="InterPro" id="IPR008927">
    <property type="entry name" value="6-PGluconate_DH-like_C_sf"/>
</dbReference>
<name>A0ABW0KCA5_9BACL</name>
<evidence type="ECO:0000313" key="14">
    <source>
        <dbReference type="EMBL" id="MFC5450202.1"/>
    </source>
</evidence>
<dbReference type="Gene3D" id="3.40.50.720">
    <property type="entry name" value="NAD(P)-binding Rossmann-like Domain"/>
    <property type="match status" value="1"/>
</dbReference>
<gene>
    <name evidence="14" type="ORF">ACFPOG_18290</name>
</gene>
<evidence type="ECO:0000256" key="10">
    <source>
        <dbReference type="ARBA" id="ARBA00048793"/>
    </source>
</evidence>
<dbReference type="PANTHER" id="PTHR43765:SF2">
    <property type="entry name" value="2-DEHYDROPANTOATE 2-REDUCTASE"/>
    <property type="match status" value="1"/>
</dbReference>
<dbReference type="Proteomes" id="UP001596044">
    <property type="component" value="Unassembled WGS sequence"/>
</dbReference>
<comment type="caution">
    <text evidence="14">The sequence shown here is derived from an EMBL/GenBank/DDBJ whole genome shotgun (WGS) entry which is preliminary data.</text>
</comment>
<dbReference type="PANTHER" id="PTHR43765">
    <property type="entry name" value="2-DEHYDROPANTOATE 2-REDUCTASE-RELATED"/>
    <property type="match status" value="1"/>
</dbReference>
<evidence type="ECO:0000256" key="5">
    <source>
        <dbReference type="ARBA" id="ARBA00019465"/>
    </source>
</evidence>
<dbReference type="SUPFAM" id="SSF51735">
    <property type="entry name" value="NAD(P)-binding Rossmann-fold domains"/>
    <property type="match status" value="1"/>
</dbReference>
<dbReference type="EC" id="1.1.1.169" evidence="4 11"/>
<dbReference type="Pfam" id="PF02558">
    <property type="entry name" value="ApbA"/>
    <property type="match status" value="1"/>
</dbReference>
<evidence type="ECO:0000256" key="11">
    <source>
        <dbReference type="RuleBase" id="RU362068"/>
    </source>
</evidence>
<keyword evidence="15" id="KW-1185">Reference proteome</keyword>
<dbReference type="SUPFAM" id="SSF48179">
    <property type="entry name" value="6-phosphogluconate dehydrogenase C-terminal domain-like"/>
    <property type="match status" value="1"/>
</dbReference>
<evidence type="ECO:0000313" key="15">
    <source>
        <dbReference type="Proteomes" id="UP001596044"/>
    </source>
</evidence>
<evidence type="ECO:0000256" key="2">
    <source>
        <dbReference type="ARBA" id="ARBA00004994"/>
    </source>
</evidence>
<dbReference type="InterPro" id="IPR013752">
    <property type="entry name" value="KPA_reductase"/>
</dbReference>
<keyword evidence="7 11" id="KW-0521">NADP</keyword>
<comment type="catalytic activity">
    <reaction evidence="10 11">
        <text>(R)-pantoate + NADP(+) = 2-dehydropantoate + NADPH + H(+)</text>
        <dbReference type="Rhea" id="RHEA:16233"/>
        <dbReference type="ChEBI" id="CHEBI:11561"/>
        <dbReference type="ChEBI" id="CHEBI:15378"/>
        <dbReference type="ChEBI" id="CHEBI:15980"/>
        <dbReference type="ChEBI" id="CHEBI:57783"/>
        <dbReference type="ChEBI" id="CHEBI:58349"/>
        <dbReference type="EC" id="1.1.1.169"/>
    </reaction>
</comment>
<keyword evidence="6 11" id="KW-0566">Pantothenate biosynthesis</keyword>
<comment type="function">
    <text evidence="1 11">Catalyzes the NADPH-dependent reduction of ketopantoate into pantoic acid.</text>
</comment>
<dbReference type="InterPro" id="IPR050838">
    <property type="entry name" value="Ketopantoate_reductase"/>
</dbReference>
<dbReference type="Pfam" id="PF08546">
    <property type="entry name" value="ApbA_C"/>
    <property type="match status" value="1"/>
</dbReference>
<accession>A0ABW0KCA5</accession>
<evidence type="ECO:0000256" key="9">
    <source>
        <dbReference type="ARBA" id="ARBA00032024"/>
    </source>
</evidence>
<dbReference type="InterPro" id="IPR036291">
    <property type="entry name" value="NAD(P)-bd_dom_sf"/>
</dbReference>
<keyword evidence="8 11" id="KW-0560">Oxidoreductase</keyword>
<comment type="pathway">
    <text evidence="2 11">Cofactor biosynthesis; (R)-pantothenate biosynthesis; (R)-pantoate from 3-methyl-2-oxobutanoate: step 2/2.</text>
</comment>
<dbReference type="InterPro" id="IPR013328">
    <property type="entry name" value="6PGD_dom2"/>
</dbReference>
<evidence type="ECO:0000256" key="6">
    <source>
        <dbReference type="ARBA" id="ARBA00022655"/>
    </source>
</evidence>
<dbReference type="EMBL" id="JBHSMJ010000025">
    <property type="protein sequence ID" value="MFC5450202.1"/>
    <property type="molecule type" value="Genomic_DNA"/>
</dbReference>
<evidence type="ECO:0000259" key="13">
    <source>
        <dbReference type="Pfam" id="PF08546"/>
    </source>
</evidence>